<dbReference type="InterPro" id="IPR000415">
    <property type="entry name" value="Nitroreductase-like"/>
</dbReference>
<evidence type="ECO:0000256" key="2">
    <source>
        <dbReference type="ARBA" id="ARBA00007118"/>
    </source>
</evidence>
<evidence type="ECO:0000313" key="9">
    <source>
        <dbReference type="Proteomes" id="UP000198432"/>
    </source>
</evidence>
<dbReference type="AlphaFoldDB" id="A0A239GMQ8"/>
<dbReference type="EMBL" id="FZOQ01000011">
    <property type="protein sequence ID" value="SNS70410.1"/>
    <property type="molecule type" value="Genomic_DNA"/>
</dbReference>
<keyword evidence="9" id="KW-1185">Reference proteome</keyword>
<keyword evidence="3" id="KW-0285">Flavoprotein</keyword>
<gene>
    <name evidence="8" type="ORF">SAMN06296052_111142</name>
</gene>
<keyword evidence="4" id="KW-0288">FMN</keyword>
<dbReference type="RefSeq" id="WP_089319696.1">
    <property type="nucleotide sequence ID" value="NZ_FZOQ01000011.1"/>
</dbReference>
<evidence type="ECO:0000256" key="1">
    <source>
        <dbReference type="ARBA" id="ARBA00001917"/>
    </source>
</evidence>
<dbReference type="Gene3D" id="3.40.109.10">
    <property type="entry name" value="NADH Oxidase"/>
    <property type="match status" value="1"/>
</dbReference>
<feature type="domain" description="Nitroreductase" evidence="7">
    <location>
        <begin position="8"/>
        <end position="184"/>
    </location>
</feature>
<evidence type="ECO:0000259" key="7">
    <source>
        <dbReference type="Pfam" id="PF00881"/>
    </source>
</evidence>
<dbReference type="InterPro" id="IPR029479">
    <property type="entry name" value="Nitroreductase"/>
</dbReference>
<evidence type="ECO:0000256" key="5">
    <source>
        <dbReference type="ARBA" id="ARBA00022857"/>
    </source>
</evidence>
<organism evidence="8 9">
    <name type="scientific">Pontibacter ummariensis</name>
    <dbReference type="NCBI Taxonomy" id="1610492"/>
    <lineage>
        <taxon>Bacteria</taxon>
        <taxon>Pseudomonadati</taxon>
        <taxon>Bacteroidota</taxon>
        <taxon>Cytophagia</taxon>
        <taxon>Cytophagales</taxon>
        <taxon>Hymenobacteraceae</taxon>
        <taxon>Pontibacter</taxon>
    </lineage>
</organism>
<dbReference type="SUPFAM" id="SSF55469">
    <property type="entry name" value="FMN-dependent nitroreductase-like"/>
    <property type="match status" value="1"/>
</dbReference>
<evidence type="ECO:0000313" key="8">
    <source>
        <dbReference type="EMBL" id="SNS70410.1"/>
    </source>
</evidence>
<dbReference type="Pfam" id="PF00881">
    <property type="entry name" value="Nitroreductase"/>
    <property type="match status" value="1"/>
</dbReference>
<proteinExistence type="inferred from homology"/>
<name>A0A239GMQ8_9BACT</name>
<sequence length="209" mass="23680">MNILESLEWRYASKRMNGLKVSAEKIDNILEAIRLAPSSMGLQPYTVLVIEDEELRKQILPVASNQPQIVESSHLLVFAAWDDITPAHIEEYIKHTAAVRNMPEEKLADFKNTLLQIAQNNTQEQNFNWAARQAYIAFGTALVAAASEQVDATPMEGFNSAALDELLNLKEKGLRSVTLLPLGYRDADNDWLAKLPKVRRQKEKLFLYQ</sequence>
<dbReference type="OrthoDB" id="9809288at2"/>
<protein>
    <submittedName>
        <fullName evidence="8">Nitroreductase</fullName>
    </submittedName>
</protein>
<reference evidence="9" key="1">
    <citation type="submission" date="2017-06" db="EMBL/GenBank/DDBJ databases">
        <authorList>
            <person name="Varghese N."/>
            <person name="Submissions S."/>
        </authorList>
    </citation>
    <scope>NUCLEOTIDE SEQUENCE [LARGE SCALE GENOMIC DNA]</scope>
    <source>
        <strain evidence="9">NKM1</strain>
    </source>
</reference>
<keyword evidence="5" id="KW-0521">NADP</keyword>
<dbReference type="GO" id="GO:0016491">
    <property type="term" value="F:oxidoreductase activity"/>
    <property type="evidence" value="ECO:0007669"/>
    <property type="project" value="UniProtKB-KW"/>
</dbReference>
<comment type="similarity">
    <text evidence="2">Belongs to the nitroreductase family.</text>
</comment>
<dbReference type="PANTHER" id="PTHR43673">
    <property type="entry name" value="NAD(P)H NITROREDUCTASE YDGI-RELATED"/>
    <property type="match status" value="1"/>
</dbReference>
<comment type="cofactor">
    <cofactor evidence="1">
        <name>FMN</name>
        <dbReference type="ChEBI" id="CHEBI:58210"/>
    </cofactor>
</comment>
<accession>A0A239GMQ8</accession>
<dbReference type="PANTHER" id="PTHR43673:SF2">
    <property type="entry name" value="NITROREDUCTASE"/>
    <property type="match status" value="1"/>
</dbReference>
<keyword evidence="6" id="KW-0560">Oxidoreductase</keyword>
<evidence type="ECO:0000256" key="3">
    <source>
        <dbReference type="ARBA" id="ARBA00022630"/>
    </source>
</evidence>
<evidence type="ECO:0000256" key="4">
    <source>
        <dbReference type="ARBA" id="ARBA00022643"/>
    </source>
</evidence>
<evidence type="ECO:0000256" key="6">
    <source>
        <dbReference type="ARBA" id="ARBA00023002"/>
    </source>
</evidence>
<dbReference type="Proteomes" id="UP000198432">
    <property type="component" value="Unassembled WGS sequence"/>
</dbReference>
<dbReference type="InterPro" id="IPR033878">
    <property type="entry name" value="NfsB-like"/>
</dbReference>
<dbReference type="CDD" id="cd02149">
    <property type="entry name" value="NfsB-like"/>
    <property type="match status" value="1"/>
</dbReference>